<protein>
    <submittedName>
        <fullName evidence="1">Uncharacterized protein</fullName>
    </submittedName>
</protein>
<gene>
    <name evidence="1" type="ORF">EV192_120127</name>
</gene>
<accession>A0A4R2ILB8</accession>
<dbReference type="RefSeq" id="WP_132126122.1">
    <property type="nucleotide sequence ID" value="NZ_SLWS01000020.1"/>
</dbReference>
<dbReference type="EMBL" id="SLWS01000020">
    <property type="protein sequence ID" value="TCO45941.1"/>
    <property type="molecule type" value="Genomic_DNA"/>
</dbReference>
<name>A0A4R2ILB8_9PSEU</name>
<dbReference type="OrthoDB" id="3686984at2"/>
<keyword evidence="2" id="KW-1185">Reference proteome</keyword>
<evidence type="ECO:0000313" key="1">
    <source>
        <dbReference type="EMBL" id="TCO45941.1"/>
    </source>
</evidence>
<dbReference type="AlphaFoldDB" id="A0A4R2ILB8"/>
<evidence type="ECO:0000313" key="2">
    <source>
        <dbReference type="Proteomes" id="UP000295680"/>
    </source>
</evidence>
<reference evidence="1 2" key="1">
    <citation type="submission" date="2019-03" db="EMBL/GenBank/DDBJ databases">
        <title>Genomic Encyclopedia of Type Strains, Phase IV (KMG-IV): sequencing the most valuable type-strain genomes for metagenomic binning, comparative biology and taxonomic classification.</title>
        <authorList>
            <person name="Goeker M."/>
        </authorList>
    </citation>
    <scope>NUCLEOTIDE SEQUENCE [LARGE SCALE GENOMIC DNA]</scope>
    <source>
        <strain evidence="1 2">DSM 45934</strain>
    </source>
</reference>
<comment type="caution">
    <text evidence="1">The sequence shown here is derived from an EMBL/GenBank/DDBJ whole genome shotgun (WGS) entry which is preliminary data.</text>
</comment>
<sequence>MNTTPSIVELLDAIRDHLAVFELPQPFIVEVCREALRRDGHVSVHVDGYDGLPGVASSLLAWTDTLSAATVQLWRPHNSAQVHVHVIGHLTDGTRVCVWSGTQYSPTVANVVGMEPGERRQLPVGVLREWAGVR</sequence>
<dbReference type="Proteomes" id="UP000295680">
    <property type="component" value="Unassembled WGS sequence"/>
</dbReference>
<proteinExistence type="predicted"/>
<organism evidence="1 2">
    <name type="scientific">Actinocrispum wychmicini</name>
    <dbReference type="NCBI Taxonomy" id="1213861"/>
    <lineage>
        <taxon>Bacteria</taxon>
        <taxon>Bacillati</taxon>
        <taxon>Actinomycetota</taxon>
        <taxon>Actinomycetes</taxon>
        <taxon>Pseudonocardiales</taxon>
        <taxon>Pseudonocardiaceae</taxon>
        <taxon>Actinocrispum</taxon>
    </lineage>
</organism>